<evidence type="ECO:0000313" key="3">
    <source>
        <dbReference type="Proteomes" id="UP000525298"/>
    </source>
</evidence>
<dbReference type="RefSeq" id="WP_181549891.1">
    <property type="nucleotide sequence ID" value="NZ_JACDUS010000001.1"/>
</dbReference>
<reference evidence="2 3" key="1">
    <citation type="submission" date="2020-07" db="EMBL/GenBank/DDBJ databases">
        <title>Genomic Encyclopedia of Type Strains, Phase IV (KMG-IV): sequencing the most valuable type-strain genomes for metagenomic binning, comparative biology and taxonomic classification.</title>
        <authorList>
            <person name="Goeker M."/>
        </authorList>
    </citation>
    <scope>NUCLEOTIDE SEQUENCE [LARGE SCALE GENOMIC DNA]</scope>
    <source>
        <strain evidence="2 3">DSM 17721</strain>
    </source>
</reference>
<feature type="chain" id="PRO_5031299975" evidence="1">
    <location>
        <begin position="22"/>
        <end position="182"/>
    </location>
</feature>
<dbReference type="Proteomes" id="UP000525298">
    <property type="component" value="Unassembled WGS sequence"/>
</dbReference>
<evidence type="ECO:0000256" key="1">
    <source>
        <dbReference type="SAM" id="SignalP"/>
    </source>
</evidence>
<dbReference type="Pfam" id="PF07813">
    <property type="entry name" value="LTXXQ"/>
    <property type="match status" value="1"/>
</dbReference>
<protein>
    <submittedName>
        <fullName evidence="2">Spy/CpxP family protein refolding chaperone</fullName>
    </submittedName>
</protein>
<keyword evidence="3" id="KW-1185">Reference proteome</keyword>
<accession>A0A7W0C6T6</accession>
<dbReference type="EMBL" id="JACDUS010000001">
    <property type="protein sequence ID" value="MBA2880239.1"/>
    <property type="molecule type" value="Genomic_DNA"/>
</dbReference>
<keyword evidence="1" id="KW-0732">Signal</keyword>
<comment type="caution">
    <text evidence="2">The sequence shown here is derived from an EMBL/GenBank/DDBJ whole genome shotgun (WGS) entry which is preliminary data.</text>
</comment>
<dbReference type="AlphaFoldDB" id="A0A7W0C6T6"/>
<dbReference type="GO" id="GO:0042597">
    <property type="term" value="C:periplasmic space"/>
    <property type="evidence" value="ECO:0007669"/>
    <property type="project" value="InterPro"/>
</dbReference>
<sequence length="182" mass="20535">MKKIAFIAAGVFFLVCMTANAQMDSQQSMKPGMMRGGMMQGAMGAMHGGMMSSSPMQSSMIMVNLLPEMQKQLSLSENQTDELIGMRSAFKKQQVDYQAKMTKHNRKLQDLIDSSAPVDEVRKQMKACADIRIDMHSDAYETEQKMKAVLTDEQQEQLEVIMAEHDDMIQKAKPKSRSKKMQ</sequence>
<organism evidence="2 3">
    <name type="scientific">Desulfosalsimonas propionicica</name>
    <dbReference type="NCBI Taxonomy" id="332175"/>
    <lineage>
        <taxon>Bacteria</taxon>
        <taxon>Pseudomonadati</taxon>
        <taxon>Thermodesulfobacteriota</taxon>
        <taxon>Desulfobacteria</taxon>
        <taxon>Desulfobacterales</taxon>
        <taxon>Desulfosalsimonadaceae</taxon>
        <taxon>Desulfosalsimonas</taxon>
    </lineage>
</organism>
<name>A0A7W0C6T6_9BACT</name>
<feature type="signal peptide" evidence="1">
    <location>
        <begin position="1"/>
        <end position="21"/>
    </location>
</feature>
<proteinExistence type="predicted"/>
<gene>
    <name evidence="2" type="ORF">HNR65_000546</name>
</gene>
<evidence type="ECO:0000313" key="2">
    <source>
        <dbReference type="EMBL" id="MBA2880239.1"/>
    </source>
</evidence>
<dbReference type="Gene3D" id="1.20.120.1490">
    <property type="match status" value="1"/>
</dbReference>
<dbReference type="InterPro" id="IPR012899">
    <property type="entry name" value="LTXXQ"/>
</dbReference>